<evidence type="ECO:0000313" key="4">
    <source>
        <dbReference type="RefSeq" id="XP_016438090.1"/>
    </source>
</evidence>
<dbReference type="RefSeq" id="XP_016438090.1">
    <property type="nucleotide sequence ID" value="XM_016582604.1"/>
</dbReference>
<evidence type="ECO:0000259" key="3">
    <source>
        <dbReference type="PROSITE" id="PS50158"/>
    </source>
</evidence>
<dbReference type="InterPro" id="IPR041588">
    <property type="entry name" value="Integrase_H2C2"/>
</dbReference>
<dbReference type="Gene3D" id="3.10.10.10">
    <property type="entry name" value="HIV Type 1 Reverse Transcriptase, subunit A, domain 1"/>
    <property type="match status" value="1"/>
</dbReference>
<feature type="compositionally biased region" description="Polar residues" evidence="2">
    <location>
        <begin position="49"/>
        <end position="69"/>
    </location>
</feature>
<keyword evidence="1" id="KW-0863">Zinc-finger</keyword>
<dbReference type="SUPFAM" id="SSF56672">
    <property type="entry name" value="DNA/RNA polymerases"/>
    <property type="match status" value="1"/>
</dbReference>
<dbReference type="Gene3D" id="2.40.70.10">
    <property type="entry name" value="Acid Proteases"/>
    <property type="match status" value="1"/>
</dbReference>
<feature type="compositionally biased region" description="Polar residues" evidence="2">
    <location>
        <begin position="78"/>
        <end position="91"/>
    </location>
</feature>
<keyword evidence="1" id="KW-0479">Metal-binding</keyword>
<dbReference type="CDD" id="cd00303">
    <property type="entry name" value="retropepsin_like"/>
    <property type="match status" value="1"/>
</dbReference>
<dbReference type="InterPro" id="IPR001878">
    <property type="entry name" value="Znf_CCHC"/>
</dbReference>
<dbReference type="OrthoDB" id="437338at2759"/>
<dbReference type="GO" id="GO:0008270">
    <property type="term" value="F:zinc ion binding"/>
    <property type="evidence" value="ECO:0007669"/>
    <property type="project" value="UniProtKB-KW"/>
</dbReference>
<feature type="region of interest" description="Disordered" evidence="2">
    <location>
        <begin position="147"/>
        <end position="183"/>
    </location>
</feature>
<dbReference type="InterPro" id="IPR043502">
    <property type="entry name" value="DNA/RNA_pol_sf"/>
</dbReference>
<dbReference type="PROSITE" id="PS50158">
    <property type="entry name" value="ZF_CCHC"/>
    <property type="match status" value="1"/>
</dbReference>
<evidence type="ECO:0000256" key="2">
    <source>
        <dbReference type="SAM" id="MobiDB-lite"/>
    </source>
</evidence>
<feature type="domain" description="CCHC-type" evidence="3">
    <location>
        <begin position="123"/>
        <end position="137"/>
    </location>
</feature>
<feature type="region of interest" description="Disordered" evidence="2">
    <location>
        <begin position="49"/>
        <end position="91"/>
    </location>
</feature>
<dbReference type="GO" id="GO:0003676">
    <property type="term" value="F:nucleic acid binding"/>
    <property type="evidence" value="ECO:0007669"/>
    <property type="project" value="InterPro"/>
</dbReference>
<organism evidence="4">
    <name type="scientific">Nicotiana tabacum</name>
    <name type="common">Common tobacco</name>
    <dbReference type="NCBI Taxonomy" id="4097"/>
    <lineage>
        <taxon>Eukaryota</taxon>
        <taxon>Viridiplantae</taxon>
        <taxon>Streptophyta</taxon>
        <taxon>Embryophyta</taxon>
        <taxon>Tracheophyta</taxon>
        <taxon>Spermatophyta</taxon>
        <taxon>Magnoliopsida</taxon>
        <taxon>eudicotyledons</taxon>
        <taxon>Gunneridae</taxon>
        <taxon>Pentapetalae</taxon>
        <taxon>asterids</taxon>
        <taxon>lamiids</taxon>
        <taxon>Solanales</taxon>
        <taxon>Solanaceae</taxon>
        <taxon>Nicotianoideae</taxon>
        <taxon>Nicotianeae</taxon>
        <taxon>Nicotiana</taxon>
    </lineage>
</organism>
<dbReference type="PANTHER" id="PTHR15503">
    <property type="entry name" value="LDOC1 RELATED"/>
    <property type="match status" value="1"/>
</dbReference>
<dbReference type="PaxDb" id="4097-A0A1S3XE23"/>
<protein>
    <recommendedName>
        <fullName evidence="3">CCHC-type domain-containing protein</fullName>
    </recommendedName>
</protein>
<dbReference type="Gene3D" id="1.10.340.70">
    <property type="match status" value="1"/>
</dbReference>
<sequence length="620" mass="68433">MAKDMTSHQDDKTYLQVVNIATRKEAFDKIAMEARDNNKKARTIGSYSELSVGGKNTNHSAHIQSTAHSSPYPAPLTHGQQSKGQTYQGSIATSQVQPRFSYPICSSCNKRHPGKCLLGDKGCFHCHDPGHIKKDCPWLGQAPGKAPTSQATSIGNSAIAPPHIREPITQTRRGANRGGAQGGGGPARFYTVLDRQNAEASNKVITGILSICGRPAYVLVDLGSTFSYVFPYFCVEFEKASEQLGVPFEVSTPIGESVKVEYIFKNCTITVQGRETSADLNLLDMVDFDIIAGMDWLSSCHAIVDCHAKTVKFSFIGEDPVIIRGEGGTSVGKSISYLKARKLVSGGCLAYLAHVRDMKVESPMLESVQIVKEFPEVFPDDLLGIPPDREIEFSIDTFPGTQPISIPPYRMAPAKLTELKKQLQDLLDKGFIRPSISPSANVVADALSRRSMGRLARLSVVERPIVTEAQQIAIQGVRLDEKYDGRLIASMGAKSTLVEQVKTKQFDDASLFKLKESVLSGKIKNFSLDENGVMRLNGRLCVFNVDDLRRVIMIEAHSSKYSIHPGSTKMYHDLKDIYWWDNMKRDIADFVSQCLNCQQVKDEHQRPGSLAQVIEISEWK</sequence>
<reference evidence="4" key="1">
    <citation type="submission" date="2025-08" db="UniProtKB">
        <authorList>
            <consortium name="RefSeq"/>
        </authorList>
    </citation>
    <scope>IDENTIFICATION</scope>
</reference>
<keyword evidence="1" id="KW-0862">Zinc</keyword>
<dbReference type="KEGG" id="nta:107764079"/>
<name>A0A1S3XE23_TOBAC</name>
<dbReference type="InterPro" id="IPR032567">
    <property type="entry name" value="RTL1-rel"/>
</dbReference>
<dbReference type="Pfam" id="PF08284">
    <property type="entry name" value="RVP_2"/>
    <property type="match status" value="1"/>
</dbReference>
<dbReference type="Pfam" id="PF17921">
    <property type="entry name" value="Integrase_H2C2"/>
    <property type="match status" value="1"/>
</dbReference>
<accession>A0A1S3XE23</accession>
<feature type="compositionally biased region" description="Polar residues" evidence="2">
    <location>
        <begin position="147"/>
        <end position="156"/>
    </location>
</feature>
<dbReference type="AlphaFoldDB" id="A0A1S3XE23"/>
<dbReference type="PANTHER" id="PTHR15503:SF45">
    <property type="entry name" value="RNA-DIRECTED DNA POLYMERASE HOMOLOG"/>
    <property type="match status" value="1"/>
</dbReference>
<evidence type="ECO:0000256" key="1">
    <source>
        <dbReference type="PROSITE-ProRule" id="PRU00047"/>
    </source>
</evidence>
<gene>
    <name evidence="4" type="primary">LOC107764079</name>
</gene>
<proteinExistence type="predicted"/>
<dbReference type="InterPro" id="IPR021109">
    <property type="entry name" value="Peptidase_aspartic_dom_sf"/>
</dbReference>